<keyword evidence="5" id="KW-0539">Nucleus</keyword>
<keyword evidence="3" id="KW-0805">Transcription regulation</keyword>
<keyword evidence="7" id="KW-1185">Reference proteome</keyword>
<reference evidence="6" key="1">
    <citation type="submission" date="2021-10" db="EMBL/GenBank/DDBJ databases">
        <authorList>
            <person name="Piombo E."/>
        </authorList>
    </citation>
    <scope>NUCLEOTIDE SEQUENCE</scope>
</reference>
<comment type="caution">
    <text evidence="6">The sequence shown here is derived from an EMBL/GenBank/DDBJ whole genome shotgun (WGS) entry which is preliminary data.</text>
</comment>
<organism evidence="6 7">
    <name type="scientific">Clonostachys rhizophaga</name>
    <dbReference type="NCBI Taxonomy" id="160324"/>
    <lineage>
        <taxon>Eukaryota</taxon>
        <taxon>Fungi</taxon>
        <taxon>Dikarya</taxon>
        <taxon>Ascomycota</taxon>
        <taxon>Pezizomycotina</taxon>
        <taxon>Sordariomycetes</taxon>
        <taxon>Hypocreomycetidae</taxon>
        <taxon>Hypocreales</taxon>
        <taxon>Bionectriaceae</taxon>
        <taxon>Clonostachys</taxon>
    </lineage>
</organism>
<dbReference type="GO" id="GO:0000981">
    <property type="term" value="F:DNA-binding transcription factor activity, RNA polymerase II-specific"/>
    <property type="evidence" value="ECO:0007669"/>
    <property type="project" value="InterPro"/>
</dbReference>
<evidence type="ECO:0000256" key="2">
    <source>
        <dbReference type="ARBA" id="ARBA00022723"/>
    </source>
</evidence>
<accession>A0A9N9VAF8</accession>
<dbReference type="OrthoDB" id="3862662at2759"/>
<dbReference type="InterPro" id="IPR050815">
    <property type="entry name" value="TF_fung"/>
</dbReference>
<evidence type="ECO:0000256" key="4">
    <source>
        <dbReference type="ARBA" id="ARBA00023163"/>
    </source>
</evidence>
<dbReference type="Proteomes" id="UP000696573">
    <property type="component" value="Unassembled WGS sequence"/>
</dbReference>
<dbReference type="EMBL" id="CABFNQ020000676">
    <property type="protein sequence ID" value="CAH0022426.1"/>
    <property type="molecule type" value="Genomic_DNA"/>
</dbReference>
<evidence type="ECO:0000256" key="1">
    <source>
        <dbReference type="ARBA" id="ARBA00004123"/>
    </source>
</evidence>
<keyword evidence="2" id="KW-0479">Metal-binding</keyword>
<dbReference type="CDD" id="cd12148">
    <property type="entry name" value="fungal_TF_MHR"/>
    <property type="match status" value="1"/>
</dbReference>
<name>A0A9N9VAF8_9HYPO</name>
<evidence type="ECO:0000313" key="6">
    <source>
        <dbReference type="EMBL" id="CAH0022426.1"/>
    </source>
</evidence>
<comment type="subcellular location">
    <subcellularLocation>
        <location evidence="1">Nucleus</location>
    </subcellularLocation>
</comment>
<keyword evidence="4" id="KW-0804">Transcription</keyword>
<evidence type="ECO:0000256" key="3">
    <source>
        <dbReference type="ARBA" id="ARBA00023015"/>
    </source>
</evidence>
<dbReference type="GO" id="GO:0005634">
    <property type="term" value="C:nucleus"/>
    <property type="evidence" value="ECO:0007669"/>
    <property type="project" value="UniProtKB-SubCell"/>
</dbReference>
<evidence type="ECO:0000256" key="5">
    <source>
        <dbReference type="ARBA" id="ARBA00023242"/>
    </source>
</evidence>
<protein>
    <recommendedName>
        <fullName evidence="8">Transcription factor domain-containing protein</fullName>
    </recommendedName>
</protein>
<evidence type="ECO:0000313" key="7">
    <source>
        <dbReference type="Proteomes" id="UP000696573"/>
    </source>
</evidence>
<dbReference type="AlphaFoldDB" id="A0A9N9VAF8"/>
<proteinExistence type="predicted"/>
<dbReference type="PANTHER" id="PTHR47338">
    <property type="entry name" value="ZN(II)2CYS6 TRANSCRIPTION FACTOR (EUROFUNG)-RELATED"/>
    <property type="match status" value="1"/>
</dbReference>
<dbReference type="GO" id="GO:0046872">
    <property type="term" value="F:metal ion binding"/>
    <property type="evidence" value="ECO:0007669"/>
    <property type="project" value="UniProtKB-KW"/>
</dbReference>
<sequence length="394" mass="43809">MLTYVSSYFSDVHVWLPILHKQQIYTYLETSRLDLPVDVALLFLSIRLLVSGPKTWPTGPRSAIYMTAKQGFAGLEIGGILSETVLQASLLISLYEIGHGIYPSAFLSAGACVRYGLAIGLGGPQECRLQRPLSRFDHEQSRKLWRLYTNIYPNTRFTQLGRLGPIPPNGNLPDSKAVQMFGNSESILAHSTSTSGQERTRDEGCFVLLVESTKLLGQVLSHISSTKSEEAVGGLSTKAQDEHQQLGRTMQSLILAAEDEAAKYGVEIRSQLCICYRVDSKYFSSILALHQHEQMRGYNDGSLQPWSEHLDSPLGLVMDRVMELCDTILKKSEPELQSIPPLLLHSIYGAARVASLNPLERSKGRGSIFRNTLQRLNTKWKVAESLETLDVLCL</sequence>
<dbReference type="PANTHER" id="PTHR47338:SF20">
    <property type="entry name" value="ZN(II)2CYS6 TRANSCRIPTION FACTOR (EUROFUNG)"/>
    <property type="match status" value="1"/>
</dbReference>
<gene>
    <name evidence="6" type="ORF">CRHIZ90672A_00004237</name>
</gene>
<evidence type="ECO:0008006" key="8">
    <source>
        <dbReference type="Google" id="ProtNLM"/>
    </source>
</evidence>